<reference evidence="12" key="1">
    <citation type="submission" date="2016-11" db="EMBL/GenBank/DDBJ databases">
        <authorList>
            <person name="Varghese N."/>
            <person name="Submissions S."/>
        </authorList>
    </citation>
    <scope>NUCLEOTIDE SEQUENCE [LARGE SCALE GENOMIC DNA]</scope>
    <source>
        <strain evidence="12">CGMCC 1.8995</strain>
    </source>
</reference>
<feature type="transmembrane region" description="Helical" evidence="10">
    <location>
        <begin position="12"/>
        <end position="31"/>
    </location>
</feature>
<dbReference type="STRING" id="634436.SAMN05216361_1012"/>
<feature type="transmembrane region" description="Helical" evidence="10">
    <location>
        <begin position="38"/>
        <end position="56"/>
    </location>
</feature>
<evidence type="ECO:0000256" key="8">
    <source>
        <dbReference type="ARBA" id="ARBA00022989"/>
    </source>
</evidence>
<dbReference type="OrthoDB" id="9791248at2"/>
<keyword evidence="6" id="KW-1003">Cell membrane</keyword>
<keyword evidence="8 10" id="KW-1133">Transmembrane helix</keyword>
<evidence type="ECO:0000256" key="1">
    <source>
        <dbReference type="ARBA" id="ARBA00002672"/>
    </source>
</evidence>
<keyword evidence="12" id="KW-1185">Reference proteome</keyword>
<comment type="function">
    <text evidence="1">Required for nicotinamide riboside transport across the inner membrane.</text>
</comment>
<keyword evidence="9 10" id="KW-0472">Membrane</keyword>
<dbReference type="Pfam" id="PF04973">
    <property type="entry name" value="NMN_transporter"/>
    <property type="match status" value="1"/>
</dbReference>
<comment type="similarity">
    <text evidence="3">Belongs to the nicotinamide ribonucleoside (NR) uptake permease (TC 4.B.1) family.</text>
</comment>
<keyword evidence="7 10" id="KW-0812">Transmembrane</keyword>
<protein>
    <recommendedName>
        <fullName evidence="4">Nicotinamide riboside transporter PnuC</fullName>
    </recommendedName>
</protein>
<evidence type="ECO:0000256" key="10">
    <source>
        <dbReference type="SAM" id="Phobius"/>
    </source>
</evidence>
<evidence type="ECO:0000313" key="11">
    <source>
        <dbReference type="EMBL" id="SHG02948.1"/>
    </source>
</evidence>
<feature type="transmembrane region" description="Helical" evidence="10">
    <location>
        <begin position="91"/>
        <end position="114"/>
    </location>
</feature>
<evidence type="ECO:0000256" key="5">
    <source>
        <dbReference type="ARBA" id="ARBA00022448"/>
    </source>
</evidence>
<dbReference type="NCBIfam" id="TIGR01528">
    <property type="entry name" value="NMN_trans_PnuC"/>
    <property type="match status" value="1"/>
</dbReference>
<comment type="subcellular location">
    <subcellularLocation>
        <location evidence="2">Cell membrane</location>
        <topology evidence="2">Multi-pass membrane protein</topology>
    </subcellularLocation>
</comment>
<dbReference type="PANTHER" id="PTHR36122">
    <property type="entry name" value="NICOTINAMIDE RIBOSIDE TRANSPORTER PNUC"/>
    <property type="match status" value="1"/>
</dbReference>
<dbReference type="GO" id="GO:0034257">
    <property type="term" value="F:nicotinamide riboside transmembrane transporter activity"/>
    <property type="evidence" value="ECO:0007669"/>
    <property type="project" value="InterPro"/>
</dbReference>
<evidence type="ECO:0000256" key="7">
    <source>
        <dbReference type="ARBA" id="ARBA00022692"/>
    </source>
</evidence>
<keyword evidence="5" id="KW-0813">Transport</keyword>
<feature type="transmembrane region" description="Helical" evidence="10">
    <location>
        <begin position="62"/>
        <end position="79"/>
    </location>
</feature>
<evidence type="ECO:0000256" key="6">
    <source>
        <dbReference type="ARBA" id="ARBA00022475"/>
    </source>
</evidence>
<dbReference type="Proteomes" id="UP000184520">
    <property type="component" value="Unassembled WGS sequence"/>
</dbReference>
<evidence type="ECO:0000256" key="9">
    <source>
        <dbReference type="ARBA" id="ARBA00023136"/>
    </source>
</evidence>
<proteinExistence type="inferred from homology"/>
<accession>A0A1M5GGY2</accession>
<feature type="transmembrane region" description="Helical" evidence="10">
    <location>
        <begin position="172"/>
        <end position="189"/>
    </location>
</feature>
<evidence type="ECO:0000313" key="12">
    <source>
        <dbReference type="Proteomes" id="UP000184520"/>
    </source>
</evidence>
<name>A0A1M5GGY2_9ALTE</name>
<sequence length="203" mass="23541">MEQLATQFVSQFLQTSVLEWLAVILAIAYVWLAARQNVWCWAAAFTSTALYTWIFWQVSLPFQSALNVFYMVMAVYGYWQWHHKATDNNQVVSWPFWLHALLVMVLAGVVVLLGKLAASQFNHEHLWLDAAVNVFSVVTTFMVAHKVLQNWVYWFFINCAAVYLYWQSGLALSACLFVGYVGFSLYGYIQWKKEWVSHSPVMN</sequence>
<evidence type="ECO:0000256" key="4">
    <source>
        <dbReference type="ARBA" id="ARBA00017522"/>
    </source>
</evidence>
<dbReference type="InterPro" id="IPR006419">
    <property type="entry name" value="NMN_transpt_PnuC"/>
</dbReference>
<dbReference type="GO" id="GO:0005886">
    <property type="term" value="C:plasma membrane"/>
    <property type="evidence" value="ECO:0007669"/>
    <property type="project" value="UniProtKB-SubCell"/>
</dbReference>
<dbReference type="EMBL" id="FQWD01000002">
    <property type="protein sequence ID" value="SHG02948.1"/>
    <property type="molecule type" value="Genomic_DNA"/>
</dbReference>
<gene>
    <name evidence="11" type="ORF">SAMN05216361_1012</name>
</gene>
<evidence type="ECO:0000256" key="3">
    <source>
        <dbReference type="ARBA" id="ARBA00006669"/>
    </source>
</evidence>
<dbReference type="PANTHER" id="PTHR36122:SF2">
    <property type="entry name" value="NICOTINAMIDE RIBOSIDE TRANSPORTER PNUC"/>
    <property type="match status" value="1"/>
</dbReference>
<dbReference type="RefSeq" id="WP_073318900.1">
    <property type="nucleotide sequence ID" value="NZ_FQWD01000002.1"/>
</dbReference>
<organism evidence="11 12">
    <name type="scientific">Marisediminitalea aggregata</name>
    <dbReference type="NCBI Taxonomy" id="634436"/>
    <lineage>
        <taxon>Bacteria</taxon>
        <taxon>Pseudomonadati</taxon>
        <taxon>Pseudomonadota</taxon>
        <taxon>Gammaproteobacteria</taxon>
        <taxon>Alteromonadales</taxon>
        <taxon>Alteromonadaceae</taxon>
        <taxon>Marisediminitalea</taxon>
    </lineage>
</organism>
<dbReference type="AlphaFoldDB" id="A0A1M5GGY2"/>
<evidence type="ECO:0000256" key="2">
    <source>
        <dbReference type="ARBA" id="ARBA00004651"/>
    </source>
</evidence>